<feature type="compositionally biased region" description="Basic and acidic residues" evidence="1">
    <location>
        <begin position="404"/>
        <end position="415"/>
    </location>
</feature>
<evidence type="ECO:0000256" key="1">
    <source>
        <dbReference type="SAM" id="MobiDB-lite"/>
    </source>
</evidence>
<proteinExistence type="predicted"/>
<feature type="signal peptide" evidence="3">
    <location>
        <begin position="1"/>
        <end position="25"/>
    </location>
</feature>
<evidence type="ECO:0000313" key="5">
    <source>
        <dbReference type="WBParaSite" id="scaffold7698_cov251.g12325"/>
    </source>
</evidence>
<keyword evidence="2" id="KW-0472">Membrane</keyword>
<feature type="chain" id="PRO_5038104488" evidence="3">
    <location>
        <begin position="26"/>
        <end position="430"/>
    </location>
</feature>
<dbReference type="AlphaFoldDB" id="A0A915N2L1"/>
<name>A0A915N2L1_MELJA</name>
<feature type="compositionally biased region" description="Polar residues" evidence="1">
    <location>
        <begin position="394"/>
        <end position="403"/>
    </location>
</feature>
<dbReference type="Proteomes" id="UP000887561">
    <property type="component" value="Unplaced"/>
</dbReference>
<dbReference type="WBParaSite" id="scaffold7698_cov251.g12325">
    <property type="protein sequence ID" value="scaffold7698_cov251.g12325"/>
    <property type="gene ID" value="scaffold7698_cov251.g12325"/>
</dbReference>
<evidence type="ECO:0000313" key="4">
    <source>
        <dbReference type="Proteomes" id="UP000887561"/>
    </source>
</evidence>
<feature type="transmembrane region" description="Helical" evidence="2">
    <location>
        <begin position="334"/>
        <end position="357"/>
    </location>
</feature>
<keyword evidence="2" id="KW-0812">Transmembrane</keyword>
<feature type="region of interest" description="Disordered" evidence="1">
    <location>
        <begin position="363"/>
        <end position="430"/>
    </location>
</feature>
<keyword evidence="3" id="KW-0732">Signal</keyword>
<reference evidence="5" key="1">
    <citation type="submission" date="2022-11" db="UniProtKB">
        <authorList>
            <consortium name="WormBaseParasite"/>
        </authorList>
    </citation>
    <scope>IDENTIFICATION</scope>
</reference>
<protein>
    <submittedName>
        <fullName evidence="5">Uncharacterized protein</fullName>
    </submittedName>
</protein>
<keyword evidence="4" id="KW-1185">Reference proteome</keyword>
<evidence type="ECO:0000256" key="3">
    <source>
        <dbReference type="SAM" id="SignalP"/>
    </source>
</evidence>
<keyword evidence="2" id="KW-1133">Transmembrane helix</keyword>
<organism evidence="4 5">
    <name type="scientific">Meloidogyne javanica</name>
    <name type="common">Root-knot nematode worm</name>
    <dbReference type="NCBI Taxonomy" id="6303"/>
    <lineage>
        <taxon>Eukaryota</taxon>
        <taxon>Metazoa</taxon>
        <taxon>Ecdysozoa</taxon>
        <taxon>Nematoda</taxon>
        <taxon>Chromadorea</taxon>
        <taxon>Rhabditida</taxon>
        <taxon>Tylenchina</taxon>
        <taxon>Tylenchomorpha</taxon>
        <taxon>Tylenchoidea</taxon>
        <taxon>Meloidogynidae</taxon>
        <taxon>Meloidogyninae</taxon>
        <taxon>Meloidogyne</taxon>
        <taxon>Meloidogyne incognita group</taxon>
    </lineage>
</organism>
<evidence type="ECO:0000256" key="2">
    <source>
        <dbReference type="SAM" id="Phobius"/>
    </source>
</evidence>
<sequence>MKSKSIYNIALAVTILLLLLIGGKVNNTATADGGEENKVLQVEQNGRPVGLGNHTLKKDKVTLAEGSRPANTQEDYEEYKELFPDACDVELGEDAKKGEDGYIIVSYSKNSKAAQKGCTLDLYTNLKNEIEFEVFLKNDNGGGPEVCVKEKDSNYNDNVLPFAYSHPAILEELIDNGPILGKSGKGCNSEICVEETCVQKTGLELRWKRFKNVTIDDVNLLLNPIGSPAYKEAKENMKKFNEEPPVYPTVKVERTEYSVQFKTVNPETKYKEYNCTQNPVGNSMSRDEAESFGHYKWDKRMRPKVQKFPPNGPKCEELRILFVTTEKSNGSVTIIIVIVVVLLCSSCGGAVVYFVFLKKGGDSDGDKSKMDDKGTKSKKDDKGNKSKMDKDAKSANSEAATNSKVKDAEEGKKEGTSSTAVEETKSMGKI</sequence>
<feature type="compositionally biased region" description="Basic and acidic residues" evidence="1">
    <location>
        <begin position="363"/>
        <end position="393"/>
    </location>
</feature>
<accession>A0A915N2L1</accession>